<accession>A0A1I4GLE6</accession>
<dbReference type="EMBL" id="FOTK01000003">
    <property type="protein sequence ID" value="SFL30310.1"/>
    <property type="molecule type" value="Genomic_DNA"/>
</dbReference>
<dbReference type="SUPFAM" id="SSF50475">
    <property type="entry name" value="FMN-binding split barrel"/>
    <property type="match status" value="1"/>
</dbReference>
<dbReference type="PANTHER" id="PTHR42815">
    <property type="entry name" value="FAD-BINDING, PUTATIVE (AFU_ORTHOLOGUE AFUA_6G07600)-RELATED"/>
    <property type="match status" value="1"/>
</dbReference>
<dbReference type="OrthoDB" id="9786134at2"/>
<reference evidence="2" key="1">
    <citation type="submission" date="2016-10" db="EMBL/GenBank/DDBJ databases">
        <authorList>
            <person name="Varghese N."/>
            <person name="Submissions S."/>
        </authorList>
    </citation>
    <scope>NUCLEOTIDE SEQUENCE [LARGE SCALE GENOMIC DNA]</scope>
    <source>
        <strain evidence="2">BL36</strain>
    </source>
</reference>
<dbReference type="AlphaFoldDB" id="A0A1I4GLE6"/>
<name>A0A1I4GLE6_9HYPH</name>
<keyword evidence="2" id="KW-1185">Reference proteome</keyword>
<evidence type="ECO:0000313" key="1">
    <source>
        <dbReference type="EMBL" id="SFL30310.1"/>
    </source>
</evidence>
<dbReference type="Proteomes" id="UP000199048">
    <property type="component" value="Unassembled WGS sequence"/>
</dbReference>
<dbReference type="STRING" id="582667.SAMN05192568_100357"/>
<evidence type="ECO:0000313" key="2">
    <source>
        <dbReference type="Proteomes" id="UP000199048"/>
    </source>
</evidence>
<sequence>MADFHADELIAQAHAGHVLGGTPAIRSFMPDQHRLFFAGLPYLLIGTADAAGAPVATLLTGAPGFVQSPDATHLAIAAALDPADPAAEFLVPGAEAGILGIDLATRRRNRANGRIVRRDGTGLTVAVAQSFGNCPQYIQRRAVEPAPRQPGPTEILTALDAEAGALIDGADTLFVATRSRDGLREGGADISHRGGRPGFVRRRGDVLTVPDFSGNRYFNTLGNLIGEPRAALLILDFASGDLLVLQGRTEIDWTGAAGLLGSQRSWSFTVTSGWRRRGAVPLRWSEPEPAPQLARTGIWAEAERV</sequence>
<dbReference type="RefSeq" id="WP_092037469.1">
    <property type="nucleotide sequence ID" value="NZ_FOTK01000003.1"/>
</dbReference>
<dbReference type="PANTHER" id="PTHR42815:SF2">
    <property type="entry name" value="FAD-BINDING, PUTATIVE (AFU_ORTHOLOGUE AFUA_6G07600)-RELATED"/>
    <property type="match status" value="1"/>
</dbReference>
<proteinExistence type="predicted"/>
<gene>
    <name evidence="1" type="ORF">SAMN05192568_100357</name>
</gene>
<protein>
    <submittedName>
        <fullName evidence="1">Uncharacterized protein</fullName>
    </submittedName>
</protein>
<organism evidence="1 2">
    <name type="scientific">Methylobacterium pseudosasicola</name>
    <dbReference type="NCBI Taxonomy" id="582667"/>
    <lineage>
        <taxon>Bacteria</taxon>
        <taxon>Pseudomonadati</taxon>
        <taxon>Pseudomonadota</taxon>
        <taxon>Alphaproteobacteria</taxon>
        <taxon>Hyphomicrobiales</taxon>
        <taxon>Methylobacteriaceae</taxon>
        <taxon>Methylobacterium</taxon>
    </lineage>
</organism>